<dbReference type="OrthoDB" id="79252at2759"/>
<gene>
    <name evidence="1" type="primary">ash1_0</name>
    <name evidence="1" type="ORF">Bhyg_17952</name>
</gene>
<evidence type="ECO:0000313" key="1">
    <source>
        <dbReference type="EMBL" id="KAJ6634362.1"/>
    </source>
</evidence>
<dbReference type="Proteomes" id="UP001151699">
    <property type="component" value="Unassembled WGS sequence"/>
</dbReference>
<proteinExistence type="predicted"/>
<organism evidence="1 2">
    <name type="scientific">Pseudolycoriella hygida</name>
    <dbReference type="NCBI Taxonomy" id="35572"/>
    <lineage>
        <taxon>Eukaryota</taxon>
        <taxon>Metazoa</taxon>
        <taxon>Ecdysozoa</taxon>
        <taxon>Arthropoda</taxon>
        <taxon>Hexapoda</taxon>
        <taxon>Insecta</taxon>
        <taxon>Pterygota</taxon>
        <taxon>Neoptera</taxon>
        <taxon>Endopterygota</taxon>
        <taxon>Diptera</taxon>
        <taxon>Nematocera</taxon>
        <taxon>Sciaroidea</taxon>
        <taxon>Sciaridae</taxon>
        <taxon>Pseudolycoriella</taxon>
    </lineage>
</organism>
<dbReference type="AlphaFoldDB" id="A0A9Q0MPI9"/>
<name>A0A9Q0MPI9_9DIPT</name>
<sequence length="88" mass="10021">MHYKDRLHVAFVHPTSKELLNIKNGKCFLMRNMRKYRQKKIAPSSTVPATLTAQISALRVPRNIRTRGLTIAEHDPTIEKTARIAGVL</sequence>
<comment type="caution">
    <text evidence="1">The sequence shown here is derived from an EMBL/GenBank/DDBJ whole genome shotgun (WGS) entry which is preliminary data.</text>
</comment>
<keyword evidence="2" id="KW-1185">Reference proteome</keyword>
<evidence type="ECO:0000313" key="2">
    <source>
        <dbReference type="Proteomes" id="UP001151699"/>
    </source>
</evidence>
<feature type="non-terminal residue" evidence="1">
    <location>
        <position position="1"/>
    </location>
</feature>
<dbReference type="EMBL" id="WJQU01000586">
    <property type="protein sequence ID" value="KAJ6634362.1"/>
    <property type="molecule type" value="Genomic_DNA"/>
</dbReference>
<reference evidence="1" key="1">
    <citation type="submission" date="2022-07" db="EMBL/GenBank/DDBJ databases">
        <authorList>
            <person name="Trinca V."/>
            <person name="Uliana J.V.C."/>
            <person name="Torres T.T."/>
            <person name="Ward R.J."/>
            <person name="Monesi N."/>
        </authorList>
    </citation>
    <scope>NUCLEOTIDE SEQUENCE</scope>
    <source>
        <strain evidence="1">HSMRA1968</strain>
        <tissue evidence="1">Whole embryos</tissue>
    </source>
</reference>
<accession>A0A9Q0MPI9</accession>
<protein>
    <submittedName>
        <fullName evidence="1">Histone-lysine N-methyltransferase ash1</fullName>
    </submittedName>
</protein>